<dbReference type="SUPFAM" id="SSF53383">
    <property type="entry name" value="PLP-dependent transferases"/>
    <property type="match status" value="1"/>
</dbReference>
<dbReference type="Pfam" id="PF00266">
    <property type="entry name" value="Aminotran_5"/>
    <property type="match status" value="1"/>
</dbReference>
<dbReference type="InterPro" id="IPR015422">
    <property type="entry name" value="PyrdxlP-dep_Trfase_small"/>
</dbReference>
<dbReference type="InterPro" id="IPR015424">
    <property type="entry name" value="PyrdxlP-dep_Trfase"/>
</dbReference>
<sequence length="262" mass="28724">MEAASREIVVNNAILPKLEVFSVDPSKIVDIIGQAGKTIKEIIEKAHQRNIPVLVDTAQAIQHMPLDVQDLDAEFIVFSGHKMYGPTGIGGLYGKAEWLDKLPPYQGGGDMIKEVTFAKTIYNVIPFKYEAGTPDISGAIVLGEAVDYMTKLGIENIQSWEHELIQYAVDHLRQIPNIRFIGDAENRAGAVSFLVGNIHPFDMGELLDKQGIAVRTGHHCTQPLMDNFKIPGTVRASFALYNTKAEVDQLIAGVEKAAMILG</sequence>
<evidence type="ECO:0000313" key="3">
    <source>
        <dbReference type="EMBL" id="PZP38733.1"/>
    </source>
</evidence>
<feature type="non-terminal residue" evidence="3">
    <location>
        <position position="1"/>
    </location>
</feature>
<organism evidence="3 4">
    <name type="scientific">Pseudopedobacter saltans</name>
    <dbReference type="NCBI Taxonomy" id="151895"/>
    <lineage>
        <taxon>Bacteria</taxon>
        <taxon>Pseudomonadati</taxon>
        <taxon>Bacteroidota</taxon>
        <taxon>Sphingobacteriia</taxon>
        <taxon>Sphingobacteriales</taxon>
        <taxon>Sphingobacteriaceae</taxon>
        <taxon>Pseudopedobacter</taxon>
    </lineage>
</organism>
<feature type="domain" description="Aminotransferase class V" evidence="2">
    <location>
        <begin position="31"/>
        <end position="250"/>
    </location>
</feature>
<dbReference type="AlphaFoldDB" id="A0A2W5E7M7"/>
<dbReference type="InterPro" id="IPR015421">
    <property type="entry name" value="PyrdxlP-dep_Trfase_major"/>
</dbReference>
<protein>
    <submittedName>
        <fullName evidence="3">Cysteine desulfurase CsdA</fullName>
    </submittedName>
</protein>
<gene>
    <name evidence="3" type="ORF">DI598_20415</name>
</gene>
<keyword evidence="1" id="KW-0663">Pyridoxal phosphate</keyword>
<dbReference type="Proteomes" id="UP000249645">
    <property type="component" value="Unassembled WGS sequence"/>
</dbReference>
<dbReference type="Gene3D" id="3.40.640.10">
    <property type="entry name" value="Type I PLP-dependent aspartate aminotransferase-like (Major domain)"/>
    <property type="match status" value="1"/>
</dbReference>
<dbReference type="InterPro" id="IPR000192">
    <property type="entry name" value="Aminotrans_V_dom"/>
</dbReference>
<evidence type="ECO:0000313" key="4">
    <source>
        <dbReference type="Proteomes" id="UP000249645"/>
    </source>
</evidence>
<dbReference type="PANTHER" id="PTHR43586:SF8">
    <property type="entry name" value="CYSTEINE DESULFURASE 1, CHLOROPLASTIC"/>
    <property type="match status" value="1"/>
</dbReference>
<dbReference type="EMBL" id="QFOI01000720">
    <property type="protein sequence ID" value="PZP38733.1"/>
    <property type="molecule type" value="Genomic_DNA"/>
</dbReference>
<dbReference type="Gene3D" id="3.90.1150.10">
    <property type="entry name" value="Aspartate Aminotransferase, domain 1"/>
    <property type="match status" value="1"/>
</dbReference>
<name>A0A2W5E7M7_9SPHI</name>
<comment type="caution">
    <text evidence="3">The sequence shown here is derived from an EMBL/GenBank/DDBJ whole genome shotgun (WGS) entry which is preliminary data.</text>
</comment>
<dbReference type="PANTHER" id="PTHR43586">
    <property type="entry name" value="CYSTEINE DESULFURASE"/>
    <property type="match status" value="1"/>
</dbReference>
<accession>A0A2W5E7M7</accession>
<reference evidence="3 4" key="1">
    <citation type="submission" date="2017-11" db="EMBL/GenBank/DDBJ databases">
        <title>Infants hospitalized years apart are colonized by the same room-sourced microbial strains.</title>
        <authorList>
            <person name="Brooks B."/>
            <person name="Olm M.R."/>
            <person name="Firek B.A."/>
            <person name="Baker R."/>
            <person name="Thomas B.C."/>
            <person name="Morowitz M.J."/>
            <person name="Banfield J.F."/>
        </authorList>
    </citation>
    <scope>NUCLEOTIDE SEQUENCE [LARGE SCALE GENOMIC DNA]</scope>
    <source>
        <strain evidence="3">S2_009_000_R2_76</strain>
    </source>
</reference>
<evidence type="ECO:0000259" key="2">
    <source>
        <dbReference type="Pfam" id="PF00266"/>
    </source>
</evidence>
<proteinExistence type="predicted"/>
<evidence type="ECO:0000256" key="1">
    <source>
        <dbReference type="ARBA" id="ARBA00022898"/>
    </source>
</evidence>